<evidence type="ECO:0000256" key="3">
    <source>
        <dbReference type="ARBA" id="ARBA00022692"/>
    </source>
</evidence>
<comment type="similarity">
    <text evidence="2 6">Belongs to the SURF1 family.</text>
</comment>
<evidence type="ECO:0000256" key="6">
    <source>
        <dbReference type="RuleBase" id="RU363076"/>
    </source>
</evidence>
<dbReference type="PROSITE" id="PS50895">
    <property type="entry name" value="SURF1"/>
    <property type="match status" value="1"/>
</dbReference>
<sequence length="247" mass="26939">MKWSNWLFVAIMLLLMAVFIALGFWQVERLGEKQALIAAVEERYTSEPVAFPPAQDWASLDPADLIFQPVEITGQYLPGQSVRIFTSLASTTARGAASGPGYWVVTPFALQQGGTVFVNRGFVPDALIDDYMTAESLPAGEVTIEGVLRAPEAASLFTPEPDPERRLAWVRDPGQLAALAEDDLSPIAPMTLDLAAGPEGTLPQGGETVIEFPNNHLGYAMTWFGFALITPFLLGAWLWRQRKTSNA</sequence>
<evidence type="ECO:0000313" key="8">
    <source>
        <dbReference type="Proteomes" id="UP000646579"/>
    </source>
</evidence>
<keyword evidence="8" id="KW-1185">Reference proteome</keyword>
<name>A0A918VWT5_9HYPH</name>
<dbReference type="PANTHER" id="PTHR23427:SF2">
    <property type="entry name" value="SURFEIT LOCUS PROTEIN 1"/>
    <property type="match status" value="1"/>
</dbReference>
<dbReference type="AlphaFoldDB" id="A0A918VWT5"/>
<comment type="subcellular location">
    <subcellularLocation>
        <location evidence="6">Cell membrane</location>
        <topology evidence="6">Multi-pass membrane protein</topology>
    </subcellularLocation>
    <subcellularLocation>
        <location evidence="1">Membrane</location>
    </subcellularLocation>
</comment>
<feature type="transmembrane region" description="Helical" evidence="6">
    <location>
        <begin position="6"/>
        <end position="25"/>
    </location>
</feature>
<evidence type="ECO:0000256" key="4">
    <source>
        <dbReference type="ARBA" id="ARBA00022989"/>
    </source>
</evidence>
<dbReference type="Pfam" id="PF02104">
    <property type="entry name" value="SURF1"/>
    <property type="match status" value="1"/>
</dbReference>
<comment type="caution">
    <text evidence="7">The sequence shown here is derived from an EMBL/GenBank/DDBJ whole genome shotgun (WGS) entry which is preliminary data.</text>
</comment>
<feature type="transmembrane region" description="Helical" evidence="6">
    <location>
        <begin position="217"/>
        <end position="239"/>
    </location>
</feature>
<reference evidence="7" key="1">
    <citation type="journal article" date="2014" name="Int. J. Syst. Evol. Microbiol.">
        <title>Complete genome sequence of Corynebacterium casei LMG S-19264T (=DSM 44701T), isolated from a smear-ripened cheese.</title>
        <authorList>
            <consortium name="US DOE Joint Genome Institute (JGI-PGF)"/>
            <person name="Walter F."/>
            <person name="Albersmeier A."/>
            <person name="Kalinowski J."/>
            <person name="Ruckert C."/>
        </authorList>
    </citation>
    <scope>NUCLEOTIDE SEQUENCE</scope>
    <source>
        <strain evidence="7">KCTC 32437</strain>
    </source>
</reference>
<evidence type="ECO:0000313" key="7">
    <source>
        <dbReference type="EMBL" id="GHA30573.1"/>
    </source>
</evidence>
<keyword evidence="3 6" id="KW-0812">Transmembrane</keyword>
<reference evidence="7" key="2">
    <citation type="submission" date="2020-09" db="EMBL/GenBank/DDBJ databases">
        <authorList>
            <person name="Sun Q."/>
            <person name="Kim S."/>
        </authorList>
    </citation>
    <scope>NUCLEOTIDE SEQUENCE</scope>
    <source>
        <strain evidence="7">KCTC 32437</strain>
    </source>
</reference>
<accession>A0A918VWT5</accession>
<evidence type="ECO:0000256" key="2">
    <source>
        <dbReference type="ARBA" id="ARBA00007165"/>
    </source>
</evidence>
<organism evidence="7 8">
    <name type="scientific">Devosia pacifica</name>
    <dbReference type="NCBI Taxonomy" id="1335967"/>
    <lineage>
        <taxon>Bacteria</taxon>
        <taxon>Pseudomonadati</taxon>
        <taxon>Pseudomonadota</taxon>
        <taxon>Alphaproteobacteria</taxon>
        <taxon>Hyphomicrobiales</taxon>
        <taxon>Devosiaceae</taxon>
        <taxon>Devosia</taxon>
    </lineage>
</organism>
<dbReference type="InterPro" id="IPR002994">
    <property type="entry name" value="Surf1/Shy1"/>
</dbReference>
<dbReference type="RefSeq" id="WP_189426353.1">
    <property type="nucleotide sequence ID" value="NZ_BMZE01000003.1"/>
</dbReference>
<gene>
    <name evidence="7" type="ORF">GCM10007989_28030</name>
</gene>
<protein>
    <recommendedName>
        <fullName evidence="6">SURF1-like protein</fullName>
    </recommendedName>
</protein>
<dbReference type="Proteomes" id="UP000646579">
    <property type="component" value="Unassembled WGS sequence"/>
</dbReference>
<keyword evidence="5 6" id="KW-0472">Membrane</keyword>
<dbReference type="CDD" id="cd06662">
    <property type="entry name" value="SURF1"/>
    <property type="match status" value="1"/>
</dbReference>
<dbReference type="GO" id="GO:0005886">
    <property type="term" value="C:plasma membrane"/>
    <property type="evidence" value="ECO:0007669"/>
    <property type="project" value="UniProtKB-SubCell"/>
</dbReference>
<proteinExistence type="inferred from homology"/>
<dbReference type="EMBL" id="BMZE01000003">
    <property type="protein sequence ID" value="GHA30573.1"/>
    <property type="molecule type" value="Genomic_DNA"/>
</dbReference>
<keyword evidence="6" id="KW-1003">Cell membrane</keyword>
<keyword evidence="4 6" id="KW-1133">Transmembrane helix</keyword>
<evidence type="ECO:0000256" key="1">
    <source>
        <dbReference type="ARBA" id="ARBA00004370"/>
    </source>
</evidence>
<dbReference type="PANTHER" id="PTHR23427">
    <property type="entry name" value="SURFEIT LOCUS PROTEIN"/>
    <property type="match status" value="1"/>
</dbReference>
<dbReference type="InterPro" id="IPR045214">
    <property type="entry name" value="Surf1/Surf4"/>
</dbReference>
<evidence type="ECO:0000256" key="5">
    <source>
        <dbReference type="ARBA" id="ARBA00023136"/>
    </source>
</evidence>